<dbReference type="InterPro" id="IPR014721">
    <property type="entry name" value="Ribsml_uS5_D2-typ_fold_subgr"/>
</dbReference>
<dbReference type="InterPro" id="IPR002099">
    <property type="entry name" value="MutL/Mlh/PMS"/>
</dbReference>
<sequence>MAITALSDTTIRSLGSGTVISTPISLVKELLENAIDAKATFIEVLVSANTVDKVEVRDNGTGIHPGDFDLLGRHGCTSKLKSFDDLVQVGGTSLGFRGEALASAATFGAVSVTTRSVELPVATMIRLKGQGQGVKEMRQVCAPVGTTVEVTNIFSNLPVRKRIAIRDCSKTITKIKELLYSYTLANPAVKLSFKVLGNNKISWSYAPGRDAGLQDAEAQILGVVTKNQLQLTTSSVRERVPESHRMKSSKDASGSVAFQALMPKVSADVLTLGKGAFVSVDTRPISPATGTAKKLYQIFKKKIRCVSTHPGVETCREPLLILNIQCSPGTYDVNIDPAKSDVLFADEDALLGPFQDLCDEVYGKIRPVESVAVAEALDRFPNEIDSTDAGGGIASGDPDDAAQMALGSLPDDLPAGGRELGREMSSEASGDYDHCKTRFEVVSEKQNEQLLASVPAPQVTTEHPQTKLVIDIFSSSKGKDIHVSSREAPGQQLHAAASQHDIEGSEHQPTTFQRPPERESCSELVKTWINSNGDDYFDAAESTGSLNPWTIAKMKAPQTGEFRECDLVFTPPEPNPRSSVDASTEGSDTLSGLLRRVPNPSDGLTSSHQGTGAEDAGNGRYQTFDNPGPQRRGNRRSGFDRSAHNNHMPSAGRGSRTRPAFNGLQSPPPSSPIRSEARGSMSWKLRPAADSHKFRQATLFCGAGQASVLPPSTSEETAVPRTSATKELLTRLHEDSRFSPDITGTARSTSGARSLKRLKSDQLPLERTPPGQHTRHLCCNVFLDLSQLKLSTTAFGACDQYILKGHNGWGMDTSLRKAIAQLKD</sequence>
<dbReference type="NCBIfam" id="TIGR00585">
    <property type="entry name" value="mutl"/>
    <property type="match status" value="1"/>
</dbReference>
<dbReference type="InParanoid" id="A0A507B5B2"/>
<feature type="domain" description="DNA mismatch repair protein S5" evidence="4">
    <location>
        <begin position="217"/>
        <end position="363"/>
    </location>
</feature>
<comment type="similarity">
    <text evidence="1">Belongs to the DNA mismatch repair MutL/HexB family.</text>
</comment>
<dbReference type="Pfam" id="PF01119">
    <property type="entry name" value="DNA_mis_repair"/>
    <property type="match status" value="1"/>
</dbReference>
<evidence type="ECO:0000256" key="3">
    <source>
        <dbReference type="SAM" id="MobiDB-lite"/>
    </source>
</evidence>
<dbReference type="GO" id="GO:0005524">
    <property type="term" value="F:ATP binding"/>
    <property type="evidence" value="ECO:0007669"/>
    <property type="project" value="InterPro"/>
</dbReference>
<dbReference type="InterPro" id="IPR014762">
    <property type="entry name" value="DNA_mismatch_repair_CS"/>
</dbReference>
<evidence type="ECO:0000313" key="5">
    <source>
        <dbReference type="EMBL" id="TPX17442.1"/>
    </source>
</evidence>
<dbReference type="Pfam" id="PF13589">
    <property type="entry name" value="HATPase_c_3"/>
    <property type="match status" value="1"/>
</dbReference>
<comment type="caution">
    <text evidence="5">The sequence shown here is derived from an EMBL/GenBank/DDBJ whole genome shotgun (WGS) entry which is preliminary data.</text>
</comment>
<proteinExistence type="inferred from homology"/>
<dbReference type="InterPro" id="IPR013507">
    <property type="entry name" value="DNA_mismatch_S5_2-like"/>
</dbReference>
<feature type="compositionally biased region" description="Polar residues" evidence="3">
    <location>
        <begin position="576"/>
        <end position="590"/>
    </location>
</feature>
<dbReference type="EMBL" id="SKBQ01000013">
    <property type="protein sequence ID" value="TPX17442.1"/>
    <property type="molecule type" value="Genomic_DNA"/>
</dbReference>
<gene>
    <name evidence="5" type="ORF">E0L32_003085</name>
</gene>
<feature type="region of interest" description="Disordered" evidence="3">
    <location>
        <begin position="480"/>
        <end position="519"/>
    </location>
</feature>
<keyword evidence="2" id="KW-0227">DNA damage</keyword>
<feature type="region of interest" description="Disordered" evidence="3">
    <location>
        <begin position="407"/>
        <end position="432"/>
    </location>
</feature>
<dbReference type="GeneID" id="41970532"/>
<dbReference type="InterPro" id="IPR020568">
    <property type="entry name" value="Ribosomal_Su5_D2-typ_SF"/>
</dbReference>
<accession>A0A507B5B2</accession>
<name>A0A507B5B2_9PEZI</name>
<protein>
    <recommendedName>
        <fullName evidence="4">DNA mismatch repair protein S5 domain-containing protein</fullName>
    </recommendedName>
</protein>
<dbReference type="SUPFAM" id="SSF54211">
    <property type="entry name" value="Ribosomal protein S5 domain 2-like"/>
    <property type="match status" value="1"/>
</dbReference>
<keyword evidence="6" id="KW-1185">Reference proteome</keyword>
<dbReference type="Proteomes" id="UP000319257">
    <property type="component" value="Unassembled WGS sequence"/>
</dbReference>
<dbReference type="OrthoDB" id="10263226at2759"/>
<dbReference type="PANTHER" id="PTHR10073">
    <property type="entry name" value="DNA MISMATCH REPAIR PROTEIN MLH, PMS, MUTL"/>
    <property type="match status" value="1"/>
</dbReference>
<dbReference type="GO" id="GO:0032389">
    <property type="term" value="C:MutLalpha complex"/>
    <property type="evidence" value="ECO:0007669"/>
    <property type="project" value="TreeGrafter"/>
</dbReference>
<evidence type="ECO:0000256" key="2">
    <source>
        <dbReference type="ARBA" id="ARBA00022763"/>
    </source>
</evidence>
<dbReference type="SMART" id="SM01340">
    <property type="entry name" value="DNA_mis_repair"/>
    <property type="match status" value="1"/>
</dbReference>
<dbReference type="RefSeq" id="XP_030999153.1">
    <property type="nucleotide sequence ID" value="XM_031137346.1"/>
</dbReference>
<dbReference type="AlphaFoldDB" id="A0A507B5B2"/>
<dbReference type="GO" id="GO:0140664">
    <property type="term" value="F:ATP-dependent DNA damage sensor activity"/>
    <property type="evidence" value="ECO:0007669"/>
    <property type="project" value="InterPro"/>
</dbReference>
<evidence type="ECO:0000259" key="4">
    <source>
        <dbReference type="SMART" id="SM01340"/>
    </source>
</evidence>
<dbReference type="GO" id="GO:0006298">
    <property type="term" value="P:mismatch repair"/>
    <property type="evidence" value="ECO:0007669"/>
    <property type="project" value="InterPro"/>
</dbReference>
<dbReference type="FunCoup" id="A0A507B5B2">
    <property type="interactions" value="61"/>
</dbReference>
<dbReference type="STRING" id="1093900.A0A507B5B2"/>
<dbReference type="PANTHER" id="PTHR10073:SF41">
    <property type="entry name" value="MISMATCH REPAIR PROTEIN, PUTATIVE (AFU_ORTHOLOGUE AFUA_8G05820)-RELATED"/>
    <property type="match status" value="1"/>
</dbReference>
<dbReference type="Gene3D" id="3.30.565.10">
    <property type="entry name" value="Histidine kinase-like ATPase, C-terminal domain"/>
    <property type="match status" value="1"/>
</dbReference>
<dbReference type="GO" id="GO:0061982">
    <property type="term" value="P:meiosis I cell cycle process"/>
    <property type="evidence" value="ECO:0007669"/>
    <property type="project" value="UniProtKB-ARBA"/>
</dbReference>
<dbReference type="GO" id="GO:0016887">
    <property type="term" value="F:ATP hydrolysis activity"/>
    <property type="evidence" value="ECO:0007669"/>
    <property type="project" value="InterPro"/>
</dbReference>
<evidence type="ECO:0000313" key="6">
    <source>
        <dbReference type="Proteomes" id="UP000319257"/>
    </source>
</evidence>
<dbReference type="SUPFAM" id="SSF55874">
    <property type="entry name" value="ATPase domain of HSP90 chaperone/DNA topoisomerase II/histidine kinase"/>
    <property type="match status" value="1"/>
</dbReference>
<dbReference type="GO" id="GO:0030983">
    <property type="term" value="F:mismatched DNA binding"/>
    <property type="evidence" value="ECO:0007669"/>
    <property type="project" value="InterPro"/>
</dbReference>
<organism evidence="5 6">
    <name type="scientific">Thyridium curvatum</name>
    <dbReference type="NCBI Taxonomy" id="1093900"/>
    <lineage>
        <taxon>Eukaryota</taxon>
        <taxon>Fungi</taxon>
        <taxon>Dikarya</taxon>
        <taxon>Ascomycota</taxon>
        <taxon>Pezizomycotina</taxon>
        <taxon>Sordariomycetes</taxon>
        <taxon>Sordariomycetidae</taxon>
        <taxon>Thyridiales</taxon>
        <taxon>Thyridiaceae</taxon>
        <taxon>Thyridium</taxon>
    </lineage>
</organism>
<dbReference type="FunFam" id="3.30.565.10:FF:000017">
    <property type="entry name" value="PMS1 homolog 1, mismatch repair system component"/>
    <property type="match status" value="1"/>
</dbReference>
<reference evidence="5 6" key="1">
    <citation type="submission" date="2019-06" db="EMBL/GenBank/DDBJ databases">
        <title>Draft genome sequence of the filamentous fungus Phialemoniopsis curvata isolated from diesel fuel.</title>
        <authorList>
            <person name="Varaljay V.A."/>
            <person name="Lyon W.J."/>
            <person name="Crouch A.L."/>
            <person name="Drake C.E."/>
            <person name="Hollomon J.M."/>
            <person name="Nadeau L.J."/>
            <person name="Nunn H.S."/>
            <person name="Stevenson B.S."/>
            <person name="Bojanowski C.L."/>
            <person name="Crookes-Goodson W.J."/>
        </authorList>
    </citation>
    <scope>NUCLEOTIDE SEQUENCE [LARGE SCALE GENOMIC DNA]</scope>
    <source>
        <strain evidence="5 6">D216</strain>
    </source>
</reference>
<dbReference type="InterPro" id="IPR038973">
    <property type="entry name" value="MutL/Mlh/Pms-like"/>
</dbReference>
<dbReference type="PROSITE" id="PS00058">
    <property type="entry name" value="DNA_MISMATCH_REPAIR_1"/>
    <property type="match status" value="1"/>
</dbReference>
<evidence type="ECO:0000256" key="1">
    <source>
        <dbReference type="ARBA" id="ARBA00006082"/>
    </source>
</evidence>
<dbReference type="Gene3D" id="3.30.230.10">
    <property type="match status" value="1"/>
</dbReference>
<feature type="compositionally biased region" description="Basic and acidic residues" evidence="3">
    <location>
        <begin position="419"/>
        <end position="432"/>
    </location>
</feature>
<dbReference type="InterPro" id="IPR036890">
    <property type="entry name" value="HATPase_C_sf"/>
</dbReference>
<feature type="region of interest" description="Disordered" evidence="3">
    <location>
        <begin position="567"/>
        <end position="684"/>
    </location>
</feature>